<keyword evidence="2" id="KW-1185">Reference proteome</keyword>
<name>A0A1D7QN81_9SPHI</name>
<dbReference type="EMBL" id="CP017141">
    <property type="protein sequence ID" value="AOM80126.1"/>
    <property type="molecule type" value="Genomic_DNA"/>
</dbReference>
<dbReference type="PIRSF" id="PIRSF035170">
    <property type="entry name" value="HD_phosphohydro"/>
    <property type="match status" value="1"/>
</dbReference>
<dbReference type="KEGG" id="psty:BFS30_24975"/>
<proteinExistence type="predicted"/>
<dbReference type="OrthoDB" id="9808993at2"/>
<dbReference type="PANTHER" id="PTHR21174:SF0">
    <property type="entry name" value="HD PHOSPHOHYDROLASE FAMILY PROTEIN-RELATED"/>
    <property type="match status" value="1"/>
</dbReference>
<protein>
    <recommendedName>
        <fullName evidence="3">Metal-dependent HD superfamily phosphohydrolase</fullName>
    </recommendedName>
</protein>
<dbReference type="Gene3D" id="1.10.3210.10">
    <property type="entry name" value="Hypothetical protein af1432"/>
    <property type="match status" value="1"/>
</dbReference>
<dbReference type="SUPFAM" id="SSF109604">
    <property type="entry name" value="HD-domain/PDEase-like"/>
    <property type="match status" value="1"/>
</dbReference>
<dbReference type="RefSeq" id="WP_069381788.1">
    <property type="nucleotide sequence ID" value="NZ_CP017141.1"/>
</dbReference>
<dbReference type="Proteomes" id="UP000094313">
    <property type="component" value="Chromosome"/>
</dbReference>
<gene>
    <name evidence="1" type="ORF">BFS30_24975</name>
</gene>
<sequence length="204" mass="24295">MLAETFIELLKPYQNNTLIINELWAEIKVKHSDKKRHYHTLTHLEHLLNELSAVKARIKNWEVVLFSLYYHDIVYNPLKDNNEEKSAELAETRMQSIGIPATWIHQCSLQILATKKHLPDTNEDTNYFTDADLSVLGQDWDTYSAYTQAIRKEYSIYPDLIYNPGRKKVLQHFLKMDRIYKTEYFYQRLEERAKSNLQRELEAL</sequence>
<evidence type="ECO:0008006" key="3">
    <source>
        <dbReference type="Google" id="ProtNLM"/>
    </source>
</evidence>
<dbReference type="PANTHER" id="PTHR21174">
    <property type="match status" value="1"/>
</dbReference>
<dbReference type="AlphaFoldDB" id="A0A1D7QN81"/>
<accession>A0A1D7QN81</accession>
<reference evidence="1 2" key="1">
    <citation type="submission" date="2016-08" db="EMBL/GenBank/DDBJ databases">
        <authorList>
            <person name="Seilhamer J.J."/>
        </authorList>
    </citation>
    <scope>NUCLEOTIDE SEQUENCE [LARGE SCALE GENOMIC DNA]</scope>
    <source>
        <strain evidence="1 2">DX4</strain>
    </source>
</reference>
<organism evidence="1 2">
    <name type="scientific">Pedobacter steynii</name>
    <dbReference type="NCBI Taxonomy" id="430522"/>
    <lineage>
        <taxon>Bacteria</taxon>
        <taxon>Pseudomonadati</taxon>
        <taxon>Bacteroidota</taxon>
        <taxon>Sphingobacteriia</taxon>
        <taxon>Sphingobacteriales</taxon>
        <taxon>Sphingobacteriaceae</taxon>
        <taxon>Pedobacter</taxon>
    </lineage>
</organism>
<evidence type="ECO:0000313" key="1">
    <source>
        <dbReference type="EMBL" id="AOM80126.1"/>
    </source>
</evidence>
<dbReference type="InterPro" id="IPR009218">
    <property type="entry name" value="HD_phosphohydro"/>
</dbReference>
<evidence type="ECO:0000313" key="2">
    <source>
        <dbReference type="Proteomes" id="UP000094313"/>
    </source>
</evidence>